<dbReference type="Proteomes" id="UP000708208">
    <property type="component" value="Unassembled WGS sequence"/>
</dbReference>
<keyword evidence="3" id="KW-1185">Reference proteome</keyword>
<comment type="caution">
    <text evidence="2">The sequence shown here is derived from an EMBL/GenBank/DDBJ whole genome shotgun (WGS) entry which is preliminary data.</text>
</comment>
<protein>
    <submittedName>
        <fullName evidence="2">Uncharacterized protein</fullName>
    </submittedName>
</protein>
<gene>
    <name evidence="2" type="ORF">AFUS01_LOCUS4628</name>
</gene>
<dbReference type="AlphaFoldDB" id="A0A8J2J5X7"/>
<evidence type="ECO:0000256" key="1">
    <source>
        <dbReference type="SAM" id="MobiDB-lite"/>
    </source>
</evidence>
<evidence type="ECO:0000313" key="2">
    <source>
        <dbReference type="EMBL" id="CAG7705533.1"/>
    </source>
</evidence>
<proteinExistence type="predicted"/>
<evidence type="ECO:0000313" key="3">
    <source>
        <dbReference type="Proteomes" id="UP000708208"/>
    </source>
</evidence>
<organism evidence="2 3">
    <name type="scientific">Allacma fusca</name>
    <dbReference type="NCBI Taxonomy" id="39272"/>
    <lineage>
        <taxon>Eukaryota</taxon>
        <taxon>Metazoa</taxon>
        <taxon>Ecdysozoa</taxon>
        <taxon>Arthropoda</taxon>
        <taxon>Hexapoda</taxon>
        <taxon>Collembola</taxon>
        <taxon>Symphypleona</taxon>
        <taxon>Sminthuridae</taxon>
        <taxon>Allacma</taxon>
    </lineage>
</organism>
<accession>A0A8J2J5X7</accession>
<reference evidence="2" key="1">
    <citation type="submission" date="2021-06" db="EMBL/GenBank/DDBJ databases">
        <authorList>
            <person name="Hodson N. C."/>
            <person name="Mongue J. A."/>
            <person name="Jaron S. K."/>
        </authorList>
    </citation>
    <scope>NUCLEOTIDE SEQUENCE</scope>
</reference>
<sequence>MKIPSKAIPSDPPLIQLHPDSLAPLCGEDSGKSTSRNKCWNSLVGNHTASIFDCQGHQRRVESGYLRW</sequence>
<feature type="region of interest" description="Disordered" evidence="1">
    <location>
        <begin position="1"/>
        <end position="34"/>
    </location>
</feature>
<name>A0A8J2J5X7_9HEXA</name>
<dbReference type="EMBL" id="CAJVCH010028954">
    <property type="protein sequence ID" value="CAG7705533.1"/>
    <property type="molecule type" value="Genomic_DNA"/>
</dbReference>